<dbReference type="Gene3D" id="3.40.50.720">
    <property type="entry name" value="NAD(P)-binding Rossmann-like Domain"/>
    <property type="match status" value="1"/>
</dbReference>
<gene>
    <name evidence="2" type="ORF">M409DRAFT_24243</name>
</gene>
<dbReference type="InterPro" id="IPR036291">
    <property type="entry name" value="NAD(P)-bd_dom_sf"/>
</dbReference>
<dbReference type="InterPro" id="IPR020904">
    <property type="entry name" value="Sc_DH/Rdtase_CS"/>
</dbReference>
<organism evidence="2 3">
    <name type="scientific">Zasmidium cellare ATCC 36951</name>
    <dbReference type="NCBI Taxonomy" id="1080233"/>
    <lineage>
        <taxon>Eukaryota</taxon>
        <taxon>Fungi</taxon>
        <taxon>Dikarya</taxon>
        <taxon>Ascomycota</taxon>
        <taxon>Pezizomycotina</taxon>
        <taxon>Dothideomycetes</taxon>
        <taxon>Dothideomycetidae</taxon>
        <taxon>Mycosphaerellales</taxon>
        <taxon>Mycosphaerellaceae</taxon>
        <taxon>Zasmidium</taxon>
    </lineage>
</organism>
<keyword evidence="1" id="KW-0521">NADP</keyword>
<dbReference type="PRINTS" id="PR00081">
    <property type="entry name" value="GDHRDH"/>
</dbReference>
<dbReference type="PANTHER" id="PTHR45458">
    <property type="entry name" value="SHORT-CHAIN DEHYDROGENASE/REDUCTASE SDR"/>
    <property type="match status" value="1"/>
</dbReference>
<dbReference type="PROSITE" id="PS00061">
    <property type="entry name" value="ADH_SHORT"/>
    <property type="match status" value="1"/>
</dbReference>
<dbReference type="EMBL" id="ML993600">
    <property type="protein sequence ID" value="KAF2165393.1"/>
    <property type="molecule type" value="Genomic_DNA"/>
</dbReference>
<dbReference type="InterPro" id="IPR002347">
    <property type="entry name" value="SDR_fam"/>
</dbReference>
<dbReference type="GO" id="GO:0016616">
    <property type="term" value="F:oxidoreductase activity, acting on the CH-OH group of donors, NAD or NADP as acceptor"/>
    <property type="evidence" value="ECO:0007669"/>
    <property type="project" value="TreeGrafter"/>
</dbReference>
<reference evidence="2" key="1">
    <citation type="journal article" date="2020" name="Stud. Mycol.">
        <title>101 Dothideomycetes genomes: a test case for predicting lifestyles and emergence of pathogens.</title>
        <authorList>
            <person name="Haridas S."/>
            <person name="Albert R."/>
            <person name="Binder M."/>
            <person name="Bloem J."/>
            <person name="Labutti K."/>
            <person name="Salamov A."/>
            <person name="Andreopoulos B."/>
            <person name="Baker S."/>
            <person name="Barry K."/>
            <person name="Bills G."/>
            <person name="Bluhm B."/>
            <person name="Cannon C."/>
            <person name="Castanera R."/>
            <person name="Culley D."/>
            <person name="Daum C."/>
            <person name="Ezra D."/>
            <person name="Gonzalez J."/>
            <person name="Henrissat B."/>
            <person name="Kuo A."/>
            <person name="Liang C."/>
            <person name="Lipzen A."/>
            <person name="Lutzoni F."/>
            <person name="Magnuson J."/>
            <person name="Mondo S."/>
            <person name="Nolan M."/>
            <person name="Ohm R."/>
            <person name="Pangilinan J."/>
            <person name="Park H.-J."/>
            <person name="Ramirez L."/>
            <person name="Alfaro M."/>
            <person name="Sun H."/>
            <person name="Tritt A."/>
            <person name="Yoshinaga Y."/>
            <person name="Zwiers L.-H."/>
            <person name="Turgeon B."/>
            <person name="Goodwin S."/>
            <person name="Spatafora J."/>
            <person name="Crous P."/>
            <person name="Grigoriev I."/>
        </authorList>
    </citation>
    <scope>NUCLEOTIDE SEQUENCE</scope>
    <source>
        <strain evidence="2">ATCC 36951</strain>
    </source>
</reference>
<dbReference type="SUPFAM" id="SSF51735">
    <property type="entry name" value="NAD(P)-binding Rossmann-fold domains"/>
    <property type="match status" value="1"/>
</dbReference>
<dbReference type="PANTHER" id="PTHR45458:SF3">
    <property type="entry name" value="CHAIN DEHYDROGENASE (ATSC), PUTATIVE-RELATED"/>
    <property type="match status" value="1"/>
</dbReference>
<dbReference type="InterPro" id="IPR052184">
    <property type="entry name" value="SDR_enzymes"/>
</dbReference>
<dbReference type="Pfam" id="PF00106">
    <property type="entry name" value="adh_short"/>
    <property type="match status" value="1"/>
</dbReference>
<evidence type="ECO:0000313" key="2">
    <source>
        <dbReference type="EMBL" id="KAF2165393.1"/>
    </source>
</evidence>
<dbReference type="GeneID" id="54560420"/>
<evidence type="ECO:0000256" key="1">
    <source>
        <dbReference type="ARBA" id="ARBA00022857"/>
    </source>
</evidence>
<proteinExistence type="predicted"/>
<sequence>MPSYLITGAGRGLGYAFLKQLAADPNNTVIGMVRNKDAGTQKLKSDAVENVHLVEGDITSVRGLSLAMKEVASITHGSLDVLINNAAYVSDKTRAKTLLDGSDEELQEDLMHSSHVNVVGVAHTIRAFLPLLRKGNVKNVITISTGVADLDMIREAGIAVAGPYGISKAATNALVAKFHAALGKQEGILFLVISPGFVDTSEENSTPEKVKG</sequence>
<dbReference type="OrthoDB" id="7289984at2759"/>
<evidence type="ECO:0008006" key="4">
    <source>
        <dbReference type="Google" id="ProtNLM"/>
    </source>
</evidence>
<accession>A0A6A6CFH0</accession>
<dbReference type="AlphaFoldDB" id="A0A6A6CFH0"/>
<protein>
    <recommendedName>
        <fullName evidence="4">NAD(P)-binding protein</fullName>
    </recommendedName>
</protein>
<name>A0A6A6CFH0_ZASCE</name>
<dbReference type="Proteomes" id="UP000799537">
    <property type="component" value="Unassembled WGS sequence"/>
</dbReference>
<evidence type="ECO:0000313" key="3">
    <source>
        <dbReference type="Proteomes" id="UP000799537"/>
    </source>
</evidence>
<keyword evidence="3" id="KW-1185">Reference proteome</keyword>
<dbReference type="RefSeq" id="XP_033666282.1">
    <property type="nucleotide sequence ID" value="XM_033807148.1"/>
</dbReference>